<name>A0AAV9QP89_9PEZI</name>
<feature type="compositionally biased region" description="Polar residues" evidence="2">
    <location>
        <begin position="13"/>
        <end position="32"/>
    </location>
</feature>
<keyword evidence="1 3" id="KW-0378">Hydrolase</keyword>
<dbReference type="PANTHER" id="PTHR48081:SF33">
    <property type="entry name" value="KYNURENINE FORMAMIDASE"/>
    <property type="match status" value="1"/>
</dbReference>
<dbReference type="InterPro" id="IPR050300">
    <property type="entry name" value="GDXG_lipolytic_enzyme"/>
</dbReference>
<dbReference type="SUPFAM" id="SSF53474">
    <property type="entry name" value="alpha/beta-Hydrolases"/>
    <property type="match status" value="1"/>
</dbReference>
<accession>A0AAV9QP89</accession>
<evidence type="ECO:0000256" key="2">
    <source>
        <dbReference type="SAM" id="MobiDB-lite"/>
    </source>
</evidence>
<dbReference type="Proteomes" id="UP001345827">
    <property type="component" value="Unassembled WGS sequence"/>
</dbReference>
<feature type="region of interest" description="Disordered" evidence="2">
    <location>
        <begin position="13"/>
        <end position="116"/>
    </location>
</feature>
<organism evidence="3 4">
    <name type="scientific">Vermiconidia calcicola</name>
    <dbReference type="NCBI Taxonomy" id="1690605"/>
    <lineage>
        <taxon>Eukaryota</taxon>
        <taxon>Fungi</taxon>
        <taxon>Dikarya</taxon>
        <taxon>Ascomycota</taxon>
        <taxon>Pezizomycotina</taxon>
        <taxon>Dothideomycetes</taxon>
        <taxon>Dothideomycetidae</taxon>
        <taxon>Mycosphaerellales</taxon>
        <taxon>Extremaceae</taxon>
        <taxon>Vermiconidia</taxon>
    </lineage>
</organism>
<evidence type="ECO:0000313" key="3">
    <source>
        <dbReference type="EMBL" id="KAK5545817.1"/>
    </source>
</evidence>
<protein>
    <submittedName>
        <fullName evidence="3">Kynurenine formamidase</fullName>
        <ecNumber evidence="3">3.5.1.9</ecNumber>
    </submittedName>
</protein>
<gene>
    <name evidence="3" type="primary">BNA7</name>
    <name evidence="3" type="ORF">LTR25_000827</name>
</gene>
<evidence type="ECO:0000313" key="4">
    <source>
        <dbReference type="Proteomes" id="UP001345827"/>
    </source>
</evidence>
<feature type="compositionally biased region" description="Basic residues" evidence="2">
    <location>
        <begin position="439"/>
        <end position="458"/>
    </location>
</feature>
<proteinExistence type="predicted"/>
<dbReference type="InterPro" id="IPR029058">
    <property type="entry name" value="AB_hydrolase_fold"/>
</dbReference>
<sequence length="543" mass="59564">MKKVFRYLQDQAVQASQQKYSGGAYLSSSSKEPQQRRGHHGAAASSSSPSQYQEAHTTHHQSRSEHPSTAAHSFPTHTTAAGIPRSPRSDGQRDLDRDQDPHSSTHTRPKISDDLLAKNVTRHQYGQDNILQSYDLYIPEPKLKAEPESESESPGYWILYIHGGYFRDPNVTSSSFLPALSRIVASTKTKTNTNTNEVEEEGKKENNGIEIDDISGYASINYRLSPHPQKSPQNPHTTPAYELRNAKWPDHLHDVLAGIAHLQQKYAFGERYLLVGHSVGATMALLSTLAAASARSFTTSTGTTTNTTTTTTTAHGDDDRTQQQQQQPPKLLLPLPAIEPPLAVLGVSGIYDFPTLHDSFPSYVDLTRNAGIGIGRGMMDADDDGDVAASPARYTAEEYSRSWAGAGAGVTVANGAATGLDDDDDEKEEEEVASSTATAKKKKKKKKKNLKPPQNPKRRRVVVLAHSKDDGLVDWRQVEIMKDVFSHGGQVQVQGQVQTKEEGQAGIDVKLVEIHGAHNRIWEDGRELARAIGEALRVMRTLD</sequence>
<dbReference type="EC" id="3.5.1.9" evidence="3"/>
<dbReference type="EMBL" id="JAXLQG010000001">
    <property type="protein sequence ID" value="KAK5545817.1"/>
    <property type="molecule type" value="Genomic_DNA"/>
</dbReference>
<comment type="caution">
    <text evidence="3">The sequence shown here is derived from an EMBL/GenBank/DDBJ whole genome shotgun (WGS) entry which is preliminary data.</text>
</comment>
<feature type="compositionally biased region" description="Acidic residues" evidence="2">
    <location>
        <begin position="420"/>
        <end position="432"/>
    </location>
</feature>
<reference evidence="3 4" key="1">
    <citation type="submission" date="2023-06" db="EMBL/GenBank/DDBJ databases">
        <title>Black Yeasts Isolated from many extreme environments.</title>
        <authorList>
            <person name="Coleine C."/>
            <person name="Stajich J.E."/>
            <person name="Selbmann L."/>
        </authorList>
    </citation>
    <scope>NUCLEOTIDE SEQUENCE [LARGE SCALE GENOMIC DNA]</scope>
    <source>
        <strain evidence="3 4">CCFEE 5887</strain>
    </source>
</reference>
<dbReference type="PANTHER" id="PTHR48081">
    <property type="entry name" value="AB HYDROLASE SUPERFAMILY PROTEIN C4A8.06C"/>
    <property type="match status" value="1"/>
</dbReference>
<feature type="region of interest" description="Disordered" evidence="2">
    <location>
        <begin position="417"/>
        <end position="458"/>
    </location>
</feature>
<evidence type="ECO:0000256" key="1">
    <source>
        <dbReference type="ARBA" id="ARBA00022801"/>
    </source>
</evidence>
<dbReference type="Gene3D" id="3.40.50.1820">
    <property type="entry name" value="alpha/beta hydrolase"/>
    <property type="match status" value="1"/>
</dbReference>
<feature type="compositionally biased region" description="Low complexity" evidence="2">
    <location>
        <begin position="296"/>
        <end position="314"/>
    </location>
</feature>
<keyword evidence="4" id="KW-1185">Reference proteome</keyword>
<feature type="region of interest" description="Disordered" evidence="2">
    <location>
        <begin position="296"/>
        <end position="327"/>
    </location>
</feature>
<dbReference type="GO" id="GO:0004061">
    <property type="term" value="F:arylformamidase activity"/>
    <property type="evidence" value="ECO:0007669"/>
    <property type="project" value="UniProtKB-EC"/>
</dbReference>
<feature type="compositionally biased region" description="Basic and acidic residues" evidence="2">
    <location>
        <begin position="87"/>
        <end position="103"/>
    </location>
</feature>
<dbReference type="AlphaFoldDB" id="A0AAV9QP89"/>